<name>A0A395LTE0_9SPHN</name>
<evidence type="ECO:0000256" key="1">
    <source>
        <dbReference type="ARBA" id="ARBA00005614"/>
    </source>
</evidence>
<dbReference type="InterPro" id="IPR020456">
    <property type="entry name" value="Acylphosphatase"/>
</dbReference>
<sequence length="93" mass="10483">MTDIAHTATHLILHGRVQGVFYRDWTVENARLLGLRGWVRNLSDGTVEAHLEGEEGAIARMVDAMRDGPPRARVDRIEQSTAQPQGFDGFERR</sequence>
<comment type="similarity">
    <text evidence="1 5">Belongs to the acylphosphatase family.</text>
</comment>
<evidence type="ECO:0000256" key="5">
    <source>
        <dbReference type="RuleBase" id="RU004168"/>
    </source>
</evidence>
<evidence type="ECO:0000256" key="3">
    <source>
        <dbReference type="ARBA" id="ARBA00047645"/>
    </source>
</evidence>
<dbReference type="PANTHER" id="PTHR47268">
    <property type="entry name" value="ACYLPHOSPHATASE"/>
    <property type="match status" value="1"/>
</dbReference>
<evidence type="ECO:0000256" key="6">
    <source>
        <dbReference type="SAM" id="MobiDB-lite"/>
    </source>
</evidence>
<proteinExistence type="inferred from homology"/>
<feature type="region of interest" description="Disordered" evidence="6">
    <location>
        <begin position="71"/>
        <end position="93"/>
    </location>
</feature>
<evidence type="ECO:0000259" key="7">
    <source>
        <dbReference type="PROSITE" id="PS51160"/>
    </source>
</evidence>
<dbReference type="RefSeq" id="WP_115492011.1">
    <property type="nucleotide sequence ID" value="NZ_JACHWW010000001.1"/>
</dbReference>
<keyword evidence="4" id="KW-0378">Hydrolase</keyword>
<feature type="active site" evidence="4">
    <location>
        <position position="41"/>
    </location>
</feature>
<dbReference type="Gene3D" id="3.30.70.100">
    <property type="match status" value="1"/>
</dbReference>
<evidence type="ECO:0000313" key="8">
    <source>
        <dbReference type="EMBL" id="RDS77790.1"/>
    </source>
</evidence>
<feature type="domain" description="Acylphosphatase-like" evidence="7">
    <location>
        <begin position="8"/>
        <end position="93"/>
    </location>
</feature>
<gene>
    <name evidence="8" type="ORF">DL238_09355</name>
</gene>
<dbReference type="InterPro" id="IPR001792">
    <property type="entry name" value="Acylphosphatase-like_dom"/>
</dbReference>
<keyword evidence="9" id="KW-1185">Reference proteome</keyword>
<protein>
    <recommendedName>
        <fullName evidence="2 4">acylphosphatase</fullName>
        <ecNumber evidence="2 4">3.6.1.7</ecNumber>
    </recommendedName>
</protein>
<dbReference type="AlphaFoldDB" id="A0A395LTE0"/>
<dbReference type="Pfam" id="PF00708">
    <property type="entry name" value="Acylphosphatase"/>
    <property type="match status" value="1"/>
</dbReference>
<dbReference type="SUPFAM" id="SSF54975">
    <property type="entry name" value="Acylphosphatase/BLUF domain-like"/>
    <property type="match status" value="1"/>
</dbReference>
<feature type="active site" evidence="4">
    <location>
        <position position="23"/>
    </location>
</feature>
<dbReference type="PROSITE" id="PS51160">
    <property type="entry name" value="ACYLPHOSPHATASE_3"/>
    <property type="match status" value="1"/>
</dbReference>
<dbReference type="PRINTS" id="PR00112">
    <property type="entry name" value="ACYLPHPHTASE"/>
</dbReference>
<dbReference type="PANTHER" id="PTHR47268:SF4">
    <property type="entry name" value="ACYLPHOSPHATASE"/>
    <property type="match status" value="1"/>
</dbReference>
<dbReference type="Proteomes" id="UP000254101">
    <property type="component" value="Unassembled WGS sequence"/>
</dbReference>
<accession>A0A395LTE0</accession>
<organism evidence="8 9">
    <name type="scientific">Alteriqipengyuania lutimaris</name>
    <dbReference type="NCBI Taxonomy" id="1538146"/>
    <lineage>
        <taxon>Bacteria</taxon>
        <taxon>Pseudomonadati</taxon>
        <taxon>Pseudomonadota</taxon>
        <taxon>Alphaproteobacteria</taxon>
        <taxon>Sphingomonadales</taxon>
        <taxon>Erythrobacteraceae</taxon>
        <taxon>Alteriqipengyuania</taxon>
    </lineage>
</organism>
<dbReference type="PROSITE" id="PS00151">
    <property type="entry name" value="ACYLPHOSPHATASE_2"/>
    <property type="match status" value="1"/>
</dbReference>
<comment type="catalytic activity">
    <reaction evidence="3 4">
        <text>an acyl phosphate + H2O = a carboxylate + phosphate + H(+)</text>
        <dbReference type="Rhea" id="RHEA:14965"/>
        <dbReference type="ChEBI" id="CHEBI:15377"/>
        <dbReference type="ChEBI" id="CHEBI:15378"/>
        <dbReference type="ChEBI" id="CHEBI:29067"/>
        <dbReference type="ChEBI" id="CHEBI:43474"/>
        <dbReference type="ChEBI" id="CHEBI:59918"/>
        <dbReference type="EC" id="3.6.1.7"/>
    </reaction>
</comment>
<evidence type="ECO:0000313" key="9">
    <source>
        <dbReference type="Proteomes" id="UP000254101"/>
    </source>
</evidence>
<evidence type="ECO:0000256" key="4">
    <source>
        <dbReference type="PROSITE-ProRule" id="PRU00520"/>
    </source>
</evidence>
<reference evidence="8 9" key="1">
    <citation type="submission" date="2018-07" db="EMBL/GenBank/DDBJ databases">
        <title>Erythrobacter nanhaiensis sp. nov., a novel member of the genus Erythrobacter isolated from the South China Sea.</title>
        <authorList>
            <person name="Chen X."/>
            <person name="Liu J."/>
        </authorList>
    </citation>
    <scope>NUCLEOTIDE SEQUENCE [LARGE SCALE GENOMIC DNA]</scope>
    <source>
        <strain evidence="8 9">S-5</strain>
    </source>
</reference>
<dbReference type="InterPro" id="IPR017968">
    <property type="entry name" value="Acylphosphatase_CS"/>
</dbReference>
<comment type="caution">
    <text evidence="8">The sequence shown here is derived from an EMBL/GenBank/DDBJ whole genome shotgun (WGS) entry which is preliminary data.</text>
</comment>
<dbReference type="EC" id="3.6.1.7" evidence="2 4"/>
<dbReference type="OrthoDB" id="5295388at2"/>
<dbReference type="GO" id="GO:0003998">
    <property type="term" value="F:acylphosphatase activity"/>
    <property type="evidence" value="ECO:0007669"/>
    <property type="project" value="UniProtKB-EC"/>
</dbReference>
<evidence type="ECO:0000256" key="2">
    <source>
        <dbReference type="ARBA" id="ARBA00012150"/>
    </source>
</evidence>
<dbReference type="InterPro" id="IPR036046">
    <property type="entry name" value="Acylphosphatase-like_dom_sf"/>
</dbReference>
<dbReference type="EMBL" id="QRBB01000001">
    <property type="protein sequence ID" value="RDS77790.1"/>
    <property type="molecule type" value="Genomic_DNA"/>
</dbReference>